<feature type="compositionally biased region" description="Basic and acidic residues" evidence="1">
    <location>
        <begin position="1"/>
        <end position="18"/>
    </location>
</feature>
<dbReference type="AlphaFoldDB" id="A0A6U2CKD1"/>
<accession>A0A6U2CKD1</accession>
<protein>
    <submittedName>
        <fullName evidence="2">Uncharacterized protein</fullName>
    </submittedName>
</protein>
<feature type="compositionally biased region" description="Polar residues" evidence="1">
    <location>
        <begin position="79"/>
        <end position="91"/>
    </location>
</feature>
<dbReference type="EMBL" id="HBFX01036482">
    <property type="protein sequence ID" value="CAD8970977.1"/>
    <property type="molecule type" value="Transcribed_RNA"/>
</dbReference>
<evidence type="ECO:0000313" key="2">
    <source>
        <dbReference type="EMBL" id="CAD8970977.1"/>
    </source>
</evidence>
<organism evidence="2">
    <name type="scientific">Hemiselmis andersenii</name>
    <name type="common">Cryptophyte alga</name>
    <dbReference type="NCBI Taxonomy" id="464988"/>
    <lineage>
        <taxon>Eukaryota</taxon>
        <taxon>Cryptophyceae</taxon>
        <taxon>Cryptomonadales</taxon>
        <taxon>Hemiselmidaceae</taxon>
        <taxon>Hemiselmis</taxon>
    </lineage>
</organism>
<reference evidence="2" key="1">
    <citation type="submission" date="2021-01" db="EMBL/GenBank/DDBJ databases">
        <authorList>
            <person name="Corre E."/>
            <person name="Pelletier E."/>
            <person name="Niang G."/>
            <person name="Scheremetjew M."/>
            <person name="Finn R."/>
            <person name="Kale V."/>
            <person name="Holt S."/>
            <person name="Cochrane G."/>
            <person name="Meng A."/>
            <person name="Brown T."/>
            <person name="Cohen L."/>
        </authorList>
    </citation>
    <scope>NUCLEOTIDE SEQUENCE</scope>
    <source>
        <strain evidence="2">CCMP644</strain>
    </source>
</reference>
<evidence type="ECO:0000256" key="1">
    <source>
        <dbReference type="SAM" id="MobiDB-lite"/>
    </source>
</evidence>
<proteinExistence type="predicted"/>
<sequence length="461" mass="50345">MGVVERLLKDKAREDADHRHRPQQEAAAHAHRQHHARSGAPQGQQRGEAGGSTRAVSHRAPKRPKEGLGRGVAAWAALPSSSHPTTRQAPNGNAIPGLGPGQGTGNRCLTSYVERPVVGECQEVFAARVPLSVCAKDQESADLRAKWSLERLSIADLSVTPWVGPAQAFVYSECRTPWKDWAVPPPFIYTCYGGDKEMQPCLGVDDYFTCTLGTCIRLSDRPDWPVDWFNVLDPSVYGGFSPVRYDVRQWYCANVQKLPLGEISVGNLGTQIYYAESSNPFVNTECDTNDLLGNPYTQAERDAQCSSVVTETTTFPPCCGACILNKAHEMRMYNCTGFTNIVGDELALEVLANYCRVSQQCVEKRPCGGYPVVMGDPKIFLNPSTYNIGCDQLDSGCAPDGTQCKFRWACDNTLDSLRERLGVWGIPGDTSAAPPRPAGRGRLLAAVISTVGLLFVWGIRC</sequence>
<feature type="region of interest" description="Disordered" evidence="1">
    <location>
        <begin position="1"/>
        <end position="101"/>
    </location>
</feature>
<name>A0A6U2CKD1_HEMAN</name>
<gene>
    <name evidence="2" type="ORF">HAND00432_LOCUS21976</name>
</gene>